<reference evidence="2 3" key="1">
    <citation type="submission" date="2024-03" db="EMBL/GenBank/DDBJ databases">
        <title>Actinomycetospora sp. OC33-EN07, a novel actinomycete isolated from wild orchid (Aerides multiflora).</title>
        <authorList>
            <person name="Suriyachadkun C."/>
        </authorList>
    </citation>
    <scope>NUCLEOTIDE SEQUENCE [LARGE SCALE GENOMIC DNA]</scope>
    <source>
        <strain evidence="2 3">OC33-EN07</strain>
    </source>
</reference>
<organism evidence="2 3">
    <name type="scientific">Actinomycetospora flava</name>
    <dbReference type="NCBI Taxonomy" id="3129232"/>
    <lineage>
        <taxon>Bacteria</taxon>
        <taxon>Bacillati</taxon>
        <taxon>Actinomycetota</taxon>
        <taxon>Actinomycetes</taxon>
        <taxon>Pseudonocardiales</taxon>
        <taxon>Pseudonocardiaceae</taxon>
        <taxon>Actinomycetospora</taxon>
    </lineage>
</organism>
<accession>A0ABU8MEZ9</accession>
<sequence length="174" mass="17985">MAVPSRPAATAGPPTTPAPVAAVPAPRLAPASGTSTALVDAPGTGVAGLAWIVREVTHVPGVLRLRDGRLSFESTRGVLFEGTPGDLDLEVPRSSRSGLRVSAGGERLRICVVRPAGGVAPCGDLVERAADDRPVTSGEMDSWSVWRPLLAPEQVAGTRPGARVRRALAFTRQA</sequence>
<dbReference type="RefSeq" id="WP_337706359.1">
    <property type="nucleotide sequence ID" value="NZ_JBBEGM010000014.1"/>
</dbReference>
<feature type="region of interest" description="Disordered" evidence="1">
    <location>
        <begin position="1"/>
        <end position="23"/>
    </location>
</feature>
<evidence type="ECO:0000256" key="1">
    <source>
        <dbReference type="SAM" id="MobiDB-lite"/>
    </source>
</evidence>
<dbReference type="EMBL" id="JBBEGM010000014">
    <property type="protein sequence ID" value="MEJ2864998.1"/>
    <property type="molecule type" value="Genomic_DNA"/>
</dbReference>
<name>A0ABU8MEZ9_9PSEU</name>
<comment type="caution">
    <text evidence="2">The sequence shown here is derived from an EMBL/GenBank/DDBJ whole genome shotgun (WGS) entry which is preliminary data.</text>
</comment>
<keyword evidence="3" id="KW-1185">Reference proteome</keyword>
<protein>
    <recommendedName>
        <fullName evidence="4">Htaa protein</fullName>
    </recommendedName>
</protein>
<proteinExistence type="predicted"/>
<dbReference type="Proteomes" id="UP001369736">
    <property type="component" value="Unassembled WGS sequence"/>
</dbReference>
<evidence type="ECO:0008006" key="4">
    <source>
        <dbReference type="Google" id="ProtNLM"/>
    </source>
</evidence>
<evidence type="ECO:0000313" key="2">
    <source>
        <dbReference type="EMBL" id="MEJ2864998.1"/>
    </source>
</evidence>
<evidence type="ECO:0000313" key="3">
    <source>
        <dbReference type="Proteomes" id="UP001369736"/>
    </source>
</evidence>
<gene>
    <name evidence="2" type="ORF">WCD58_27830</name>
</gene>